<comment type="caution">
    <text evidence="2">The sequence shown here is derived from an EMBL/GenBank/DDBJ whole genome shotgun (WGS) entry which is preliminary data.</text>
</comment>
<keyword evidence="3" id="KW-1185">Reference proteome</keyword>
<reference evidence="2 3" key="1">
    <citation type="submission" date="2020-04" db="EMBL/GenBank/DDBJ databases">
        <title>Draft Whole-Genome sequence of Marichromatium bheemlicum DSM 18632, type strain.</title>
        <authorList>
            <person name="Kyndt J.A."/>
            <person name="Meyer T.E."/>
        </authorList>
    </citation>
    <scope>NUCLEOTIDE SEQUENCE [LARGE SCALE GENOMIC DNA]</scope>
    <source>
        <strain evidence="2 3">DSM 18632</strain>
    </source>
</reference>
<dbReference type="InterPro" id="IPR021109">
    <property type="entry name" value="Peptidase_aspartic_dom_sf"/>
</dbReference>
<keyword evidence="1" id="KW-0472">Membrane</keyword>
<keyword evidence="1" id="KW-1133">Transmembrane helix</keyword>
<dbReference type="NCBIfam" id="TIGR02281">
    <property type="entry name" value="clan_AA_DTGA"/>
    <property type="match status" value="1"/>
</dbReference>
<dbReference type="EMBL" id="JAAXKX010000016">
    <property type="protein sequence ID" value="NKN33873.1"/>
    <property type="molecule type" value="Genomic_DNA"/>
</dbReference>
<organism evidence="2 3">
    <name type="scientific">Marichromatium bheemlicum</name>
    <dbReference type="NCBI Taxonomy" id="365339"/>
    <lineage>
        <taxon>Bacteria</taxon>
        <taxon>Pseudomonadati</taxon>
        <taxon>Pseudomonadota</taxon>
        <taxon>Gammaproteobacteria</taxon>
        <taxon>Chromatiales</taxon>
        <taxon>Chromatiaceae</taxon>
        <taxon>Marichromatium</taxon>
    </lineage>
</organism>
<dbReference type="Proteomes" id="UP000740754">
    <property type="component" value="Unassembled WGS sequence"/>
</dbReference>
<dbReference type="InterPro" id="IPR011969">
    <property type="entry name" value="Clan_AA_Asp_peptidase_C"/>
</dbReference>
<dbReference type="Pfam" id="PF13975">
    <property type="entry name" value="gag-asp_proteas"/>
    <property type="match status" value="1"/>
</dbReference>
<evidence type="ECO:0000313" key="2">
    <source>
        <dbReference type="EMBL" id="NKN33873.1"/>
    </source>
</evidence>
<dbReference type="CDD" id="cd05483">
    <property type="entry name" value="retropepsin_like_bacteria"/>
    <property type="match status" value="1"/>
</dbReference>
<dbReference type="EC" id="3.4.23.-" evidence="2"/>
<keyword evidence="1" id="KW-0812">Transmembrane</keyword>
<dbReference type="Gene3D" id="2.40.70.10">
    <property type="entry name" value="Acid Proteases"/>
    <property type="match status" value="1"/>
</dbReference>
<dbReference type="GO" id="GO:0008233">
    <property type="term" value="F:peptidase activity"/>
    <property type="evidence" value="ECO:0007669"/>
    <property type="project" value="UniProtKB-KW"/>
</dbReference>
<dbReference type="SUPFAM" id="SSF50630">
    <property type="entry name" value="Acid proteases"/>
    <property type="match status" value="1"/>
</dbReference>
<dbReference type="InterPro" id="IPR034122">
    <property type="entry name" value="Retropepsin-like_bacterial"/>
</dbReference>
<dbReference type="PROSITE" id="PS00141">
    <property type="entry name" value="ASP_PROTEASE"/>
    <property type="match status" value="1"/>
</dbReference>
<gene>
    <name evidence="2" type="ORF">HF203_11640</name>
</gene>
<feature type="transmembrane region" description="Helical" evidence="1">
    <location>
        <begin position="12"/>
        <end position="35"/>
    </location>
</feature>
<name>A0ABX1I9B8_9GAMM</name>
<proteinExistence type="predicted"/>
<accession>A0ABX1I9B8</accession>
<evidence type="ECO:0000313" key="3">
    <source>
        <dbReference type="Proteomes" id="UP000740754"/>
    </source>
</evidence>
<keyword evidence="2" id="KW-0378">Hydrolase</keyword>
<dbReference type="RefSeq" id="WP_168669884.1">
    <property type="nucleotide sequence ID" value="NZ_JAAXKX010000016.1"/>
</dbReference>
<sequence>MSRADEQPQRIGRVMLLAAWVVALGLLALLFGGLLEHDRAPPPRLFVDSDGTPGVVLERNRAGHYVADGRIDGEPVRFLVDTGATAVALPLALAQRLGLELRPGGISRTANGEVRVWRTRLARVELGGLIAHDVRAAVLPNMSGNEVLLGMSFLGRLELVQRGETLTLRPPPG</sequence>
<evidence type="ECO:0000256" key="1">
    <source>
        <dbReference type="SAM" id="Phobius"/>
    </source>
</evidence>
<dbReference type="InterPro" id="IPR001969">
    <property type="entry name" value="Aspartic_peptidase_AS"/>
</dbReference>
<keyword evidence="2" id="KW-0645">Protease</keyword>
<protein>
    <submittedName>
        <fullName evidence="2">TIGR02281 family clan AA aspartic protease</fullName>
        <ecNumber evidence="2">3.4.23.-</ecNumber>
    </submittedName>
</protein>
<dbReference type="GO" id="GO:0006508">
    <property type="term" value="P:proteolysis"/>
    <property type="evidence" value="ECO:0007669"/>
    <property type="project" value="UniProtKB-KW"/>
</dbReference>